<dbReference type="InterPro" id="IPR017871">
    <property type="entry name" value="ABC_transporter-like_CS"/>
</dbReference>
<reference evidence="13" key="1">
    <citation type="journal article" date="2023" name="Mol. Phylogenet. Evol.">
        <title>Genome-scale phylogeny and comparative genomics of the fungal order Sordariales.</title>
        <authorList>
            <person name="Hensen N."/>
            <person name="Bonometti L."/>
            <person name="Westerberg I."/>
            <person name="Brannstrom I.O."/>
            <person name="Guillou S."/>
            <person name="Cros-Aarteil S."/>
            <person name="Calhoun S."/>
            <person name="Haridas S."/>
            <person name="Kuo A."/>
            <person name="Mondo S."/>
            <person name="Pangilinan J."/>
            <person name="Riley R."/>
            <person name="LaButti K."/>
            <person name="Andreopoulos B."/>
            <person name="Lipzen A."/>
            <person name="Chen C."/>
            <person name="Yan M."/>
            <person name="Daum C."/>
            <person name="Ng V."/>
            <person name="Clum A."/>
            <person name="Steindorff A."/>
            <person name="Ohm R.A."/>
            <person name="Martin F."/>
            <person name="Silar P."/>
            <person name="Natvig D.O."/>
            <person name="Lalanne C."/>
            <person name="Gautier V."/>
            <person name="Ament-Velasquez S.L."/>
            <person name="Kruys A."/>
            <person name="Hutchinson M.I."/>
            <person name="Powell A.J."/>
            <person name="Barry K."/>
            <person name="Miller A.N."/>
            <person name="Grigoriev I.V."/>
            <person name="Debuchy R."/>
            <person name="Gladieux P."/>
            <person name="Hiltunen Thoren M."/>
            <person name="Johannesson H."/>
        </authorList>
    </citation>
    <scope>NUCLEOTIDE SEQUENCE</scope>
    <source>
        <strain evidence="13">CBS 141.50</strain>
    </source>
</reference>
<feature type="transmembrane region" description="Helical" evidence="11">
    <location>
        <begin position="1092"/>
        <end position="1119"/>
    </location>
</feature>
<dbReference type="GO" id="GO:0005524">
    <property type="term" value="F:ATP binding"/>
    <property type="evidence" value="ECO:0007669"/>
    <property type="project" value="UniProtKB-KW"/>
</dbReference>
<keyword evidence="7" id="KW-0067">ATP-binding</keyword>
<dbReference type="InterPro" id="IPR013525">
    <property type="entry name" value="ABC2_TM"/>
</dbReference>
<dbReference type="Pfam" id="PF12698">
    <property type="entry name" value="ABC2_membrane_3"/>
    <property type="match status" value="1"/>
</dbReference>
<dbReference type="PROSITE" id="PS00211">
    <property type="entry name" value="ABC_TRANSPORTER_1"/>
    <property type="match status" value="2"/>
</dbReference>
<sequence length="1692" mass="182919">MLLHQTITLTLKNLRLLLIRHPLATTLRALILPIIITAFLSFARNLFVPAARFGITSPAHPVRSLADALSIAGPGSGRENVVFVDGGMKGGEVEKVIGELVRQVEGVEGVKAWRVDSEEEVAGVCRASLRGVTGCFGAVVFHGSPDEGSQGGVWNYTLKMDASLGVGKIDVESDRNDAQVYLLPLQRAVDRAISRYSASAGEGNGGSGSGMTPLGDDEEEYPFTSLTVEERADRVRVIYQSMVMNFLGVTFVVAVVGIAYHLAGFMATERESGMATLIEAMTAPAQGIGAWKPQAARLLAYHLSFSAVYLPGWVVSALILWSGVFAHTNAAVLVLYFVLSGLAMGSMAMLGASFFRKSQLSGVLVTIVCLLLAIIAQTISWPKTGAVVALSLLFAPCNFTYFISLLARWEQQQWPADLAVSPPNSPWSLPGVVFFVFLGAQVVVYPVLAAFVERWLHGSASGRTVMEQAHEHEPEQGEGDYAVKLDEFTKIYPPSLGQRLLSRLFSLFSRSSSYQPTPPVVAVDKLTLQAPRGQIVALLGANGSGKSTTLDTIAGINRATSGRITVNSTGGLGIAPQKNVLWDELTVTEHLRIFTQLKTPPQARKSKATTEQDILSLVEAIDLTPKAHALSKTLSGGQKRKLQLGMMLAGGSAVCCVDEVSSGLDPLSRRKIWDILLAERGKRTMVLTTHFLDEADLLADSIAVLSRGRLRAVGTSAELKGRFGGGYRIWVNRLDHDNNNNIDRDSGEIPEIQDEIPKGVRTRMEGEETVYVADSSDQAAGVIRALETAGIADYRVSGPTMEDVFLQLAEEARVEMDKETASEKETESEREKGDTEKDKGVELTSGRPLGFWRQVWVLFNKRCVVFRRQSFPSLAAFVIPIVAAGLVMLFVRNQPALGCAPSEQSSQRPAVSLSNLFDNDFELFLVGGPPDKFSEENLLRLFGPLYSGASNKLSARATTPTDLFKNLTLVDSLSDFHDAVVHYRKNITPAALWLGDAHSPPTLAYQSGTGAEMLNAWFGQWALDMLRTNASIAASYAVFDTPWAPDAGKSLQLLVYISLALSAATAFFSLYPTRERHTRVRALQYSNGARPFPLWLAYTGFDFFVVVLPSAVVAIALLAGLAPGLWYHVGYVFLIWILFGLASVLLAYNVSLVAPNQLSAYAITAAGQVIAMLLYLIAYLCVILYAPVHRIDSLLVVVHFVVSVIAPITSVVRALFVALNLFSTACDDRVLSANPGGMLLYGGPVVYLIVQTLLLFVLLVWAEGGFRLQRSSRHSPEQDEEDATAPTSPDDNDGLRVVNLTKTFGSHTAVDHVSFTVPRGQVFALLGPNGAGKSTTISMIRGDLSPSKSQSSGTHNHKKQKGDIYINTHSITHSPPLARSHLGVCPQFDALDPLSVTEHLHFYAHIRGLPPASVPANIVSVLRAVGLTPFRERLAHTLSGGNKRKLSLAIALLGNPAVLVLDEPSSGLDAAAKRVMWRTLRGQVNGEGVGEGAGGRGRSVLLTTHSMEEADALAGKGKVGILAGRMLAVGGVEELRSRYGGGERVYVHLVCKGAPRTSEEEVARVKEWVLAVWPGAEVEEKTYHGQMRFWVDAGPGPATGTGTGTDTGSDTETDTMAPSAAEEIQGGPKTTKTSIGPIVLLLEANKHRLGIEHYSVSPATLDQVFLTVVGEHNVREEGYQEVKKRGWWRWRR</sequence>
<keyword evidence="4 11" id="KW-0812">Transmembrane</keyword>
<feature type="transmembrane region" description="Helical" evidence="11">
    <location>
        <begin position="243"/>
        <end position="263"/>
    </location>
</feature>
<dbReference type="EMBL" id="MU853556">
    <property type="protein sequence ID" value="KAK4147444.1"/>
    <property type="molecule type" value="Genomic_DNA"/>
</dbReference>
<dbReference type="PROSITE" id="PS50893">
    <property type="entry name" value="ABC_TRANSPORTER_2"/>
    <property type="match status" value="2"/>
</dbReference>
<dbReference type="GeneID" id="87821956"/>
<dbReference type="Proteomes" id="UP001302676">
    <property type="component" value="Unassembled WGS sequence"/>
</dbReference>
<feature type="region of interest" description="Disordered" evidence="10">
    <location>
        <begin position="1271"/>
        <end position="1294"/>
    </location>
</feature>
<keyword evidence="9 11" id="KW-0472">Membrane</keyword>
<dbReference type="GO" id="GO:0005319">
    <property type="term" value="F:lipid transporter activity"/>
    <property type="evidence" value="ECO:0007669"/>
    <property type="project" value="TreeGrafter"/>
</dbReference>
<evidence type="ECO:0000256" key="6">
    <source>
        <dbReference type="ARBA" id="ARBA00022741"/>
    </source>
</evidence>
<feature type="domain" description="ABC transporter" evidence="12">
    <location>
        <begin position="1295"/>
        <end position="1549"/>
    </location>
</feature>
<reference evidence="13" key="2">
    <citation type="submission" date="2023-05" db="EMBL/GenBank/DDBJ databases">
        <authorList>
            <consortium name="Lawrence Berkeley National Laboratory"/>
            <person name="Steindorff A."/>
            <person name="Hensen N."/>
            <person name="Bonometti L."/>
            <person name="Westerberg I."/>
            <person name="Brannstrom I.O."/>
            <person name="Guillou S."/>
            <person name="Cros-Aarteil S."/>
            <person name="Calhoun S."/>
            <person name="Haridas S."/>
            <person name="Kuo A."/>
            <person name="Mondo S."/>
            <person name="Pangilinan J."/>
            <person name="Riley R."/>
            <person name="Labutti K."/>
            <person name="Andreopoulos B."/>
            <person name="Lipzen A."/>
            <person name="Chen C."/>
            <person name="Yanf M."/>
            <person name="Daum C."/>
            <person name="Ng V."/>
            <person name="Clum A."/>
            <person name="Ohm R."/>
            <person name="Martin F."/>
            <person name="Silar P."/>
            <person name="Natvig D."/>
            <person name="Lalanne C."/>
            <person name="Gautier V."/>
            <person name="Ament-Velasquez S.L."/>
            <person name="Kruys A."/>
            <person name="Hutchinson M.I."/>
            <person name="Powell A.J."/>
            <person name="Barry K."/>
            <person name="Miller A.N."/>
            <person name="Grigoriev I.V."/>
            <person name="Debuchy R."/>
            <person name="Gladieux P."/>
            <person name="Thoren M.H."/>
            <person name="Johannesson H."/>
        </authorList>
    </citation>
    <scope>NUCLEOTIDE SEQUENCE</scope>
    <source>
        <strain evidence="13">CBS 141.50</strain>
    </source>
</reference>
<organism evidence="13 14">
    <name type="scientific">Dichotomopilus funicola</name>
    <dbReference type="NCBI Taxonomy" id="1934379"/>
    <lineage>
        <taxon>Eukaryota</taxon>
        <taxon>Fungi</taxon>
        <taxon>Dikarya</taxon>
        <taxon>Ascomycota</taxon>
        <taxon>Pezizomycotina</taxon>
        <taxon>Sordariomycetes</taxon>
        <taxon>Sordariomycetidae</taxon>
        <taxon>Sordariales</taxon>
        <taxon>Chaetomiaceae</taxon>
        <taxon>Dichotomopilus</taxon>
    </lineage>
</organism>
<evidence type="ECO:0000313" key="14">
    <source>
        <dbReference type="Proteomes" id="UP001302676"/>
    </source>
</evidence>
<keyword evidence="3" id="KW-0813">Transport</keyword>
<feature type="transmembrane region" description="Helical" evidence="11">
    <location>
        <begin position="299"/>
        <end position="321"/>
    </location>
</feature>
<gene>
    <name evidence="13" type="ORF">C8A04DRAFT_9069</name>
</gene>
<comment type="similarity">
    <text evidence="2">Belongs to the ABC transporter superfamily. ABCA family.</text>
</comment>
<dbReference type="GO" id="GO:0140359">
    <property type="term" value="F:ABC-type transporter activity"/>
    <property type="evidence" value="ECO:0007669"/>
    <property type="project" value="InterPro"/>
</dbReference>
<evidence type="ECO:0000256" key="5">
    <source>
        <dbReference type="ARBA" id="ARBA00022737"/>
    </source>
</evidence>
<dbReference type="GO" id="GO:0016020">
    <property type="term" value="C:membrane"/>
    <property type="evidence" value="ECO:0007669"/>
    <property type="project" value="UniProtKB-SubCell"/>
</dbReference>
<evidence type="ECO:0000256" key="8">
    <source>
        <dbReference type="ARBA" id="ARBA00022989"/>
    </source>
</evidence>
<evidence type="ECO:0000313" key="13">
    <source>
        <dbReference type="EMBL" id="KAK4147444.1"/>
    </source>
</evidence>
<feature type="transmembrane region" description="Helical" evidence="11">
    <location>
        <begin position="1194"/>
        <end position="1219"/>
    </location>
</feature>
<keyword evidence="5" id="KW-0677">Repeat</keyword>
<evidence type="ECO:0000256" key="7">
    <source>
        <dbReference type="ARBA" id="ARBA00022840"/>
    </source>
</evidence>
<evidence type="ECO:0000256" key="10">
    <source>
        <dbReference type="SAM" id="MobiDB-lite"/>
    </source>
</evidence>
<dbReference type="RefSeq" id="XP_062640815.1">
    <property type="nucleotide sequence ID" value="XM_062785343.1"/>
</dbReference>
<feature type="transmembrane region" description="Helical" evidence="11">
    <location>
        <begin position="1160"/>
        <end position="1188"/>
    </location>
</feature>
<feature type="transmembrane region" description="Helical" evidence="11">
    <location>
        <begin position="1239"/>
        <end position="1262"/>
    </location>
</feature>
<evidence type="ECO:0000256" key="2">
    <source>
        <dbReference type="ARBA" id="ARBA00008869"/>
    </source>
</evidence>
<keyword evidence="8 11" id="KW-1133">Transmembrane helix</keyword>
<comment type="subcellular location">
    <subcellularLocation>
        <location evidence="1">Membrane</location>
        <topology evidence="1">Multi-pass membrane protein</topology>
    </subcellularLocation>
</comment>
<proteinExistence type="inferred from homology"/>
<feature type="transmembrane region" description="Helical" evidence="11">
    <location>
        <begin position="23"/>
        <end position="43"/>
    </location>
</feature>
<feature type="transmembrane region" description="Helical" evidence="11">
    <location>
        <begin position="386"/>
        <end position="407"/>
    </location>
</feature>
<feature type="transmembrane region" description="Helical" evidence="11">
    <location>
        <begin position="360"/>
        <end position="379"/>
    </location>
</feature>
<name>A0AAN6ZRK7_9PEZI</name>
<accession>A0AAN6ZRK7</accession>
<dbReference type="PANTHER" id="PTHR19229">
    <property type="entry name" value="ATP-BINDING CASSETTE TRANSPORTER SUBFAMILY A ABCA"/>
    <property type="match status" value="1"/>
</dbReference>
<dbReference type="GO" id="GO:0016887">
    <property type="term" value="F:ATP hydrolysis activity"/>
    <property type="evidence" value="ECO:0007669"/>
    <property type="project" value="InterPro"/>
</dbReference>
<feature type="region of interest" description="Disordered" evidence="10">
    <location>
        <begin position="1341"/>
        <end position="1362"/>
    </location>
</feature>
<dbReference type="InterPro" id="IPR003439">
    <property type="entry name" value="ABC_transporter-like_ATP-bd"/>
</dbReference>
<feature type="transmembrane region" description="Helical" evidence="11">
    <location>
        <begin position="333"/>
        <end position="354"/>
    </location>
</feature>
<feature type="transmembrane region" description="Helical" evidence="11">
    <location>
        <begin position="871"/>
        <end position="891"/>
    </location>
</feature>
<evidence type="ECO:0000256" key="9">
    <source>
        <dbReference type="ARBA" id="ARBA00023136"/>
    </source>
</evidence>
<evidence type="ECO:0000256" key="4">
    <source>
        <dbReference type="ARBA" id="ARBA00022692"/>
    </source>
</evidence>
<evidence type="ECO:0000256" key="11">
    <source>
        <dbReference type="SAM" id="Phobius"/>
    </source>
</evidence>
<feature type="region of interest" description="Disordered" evidence="10">
    <location>
        <begin position="815"/>
        <end position="841"/>
    </location>
</feature>
<dbReference type="SUPFAM" id="SSF52540">
    <property type="entry name" value="P-loop containing nucleoside triphosphate hydrolases"/>
    <property type="match status" value="2"/>
</dbReference>
<feature type="region of interest" description="Disordered" evidence="10">
    <location>
        <begin position="1594"/>
        <end position="1614"/>
    </location>
</feature>
<dbReference type="InterPro" id="IPR027417">
    <property type="entry name" value="P-loop_NTPase"/>
</dbReference>
<dbReference type="PANTHER" id="PTHR19229:SF36">
    <property type="entry name" value="ATP-BINDING CASSETTE SUB-FAMILY A MEMBER 2"/>
    <property type="match status" value="1"/>
</dbReference>
<keyword evidence="6" id="KW-0547">Nucleotide-binding</keyword>
<feature type="domain" description="ABC transporter" evidence="12">
    <location>
        <begin position="502"/>
        <end position="732"/>
    </location>
</feature>
<feature type="transmembrane region" description="Helical" evidence="11">
    <location>
        <begin position="1125"/>
        <end position="1148"/>
    </location>
</feature>
<protein>
    <recommendedName>
        <fullName evidence="12">ABC transporter domain-containing protein</fullName>
    </recommendedName>
</protein>
<dbReference type="Gene3D" id="3.40.50.300">
    <property type="entry name" value="P-loop containing nucleotide triphosphate hydrolases"/>
    <property type="match status" value="2"/>
</dbReference>
<dbReference type="CDD" id="cd03263">
    <property type="entry name" value="ABC_subfamily_A"/>
    <property type="match status" value="2"/>
</dbReference>
<comment type="caution">
    <text evidence="13">The sequence shown here is derived from an EMBL/GenBank/DDBJ whole genome shotgun (WGS) entry which is preliminary data.</text>
</comment>
<keyword evidence="14" id="KW-1185">Reference proteome</keyword>
<evidence type="ECO:0000256" key="1">
    <source>
        <dbReference type="ARBA" id="ARBA00004141"/>
    </source>
</evidence>
<dbReference type="InterPro" id="IPR026082">
    <property type="entry name" value="ABCA"/>
</dbReference>
<feature type="transmembrane region" description="Helical" evidence="11">
    <location>
        <begin position="427"/>
        <end position="452"/>
    </location>
</feature>
<dbReference type="Pfam" id="PF00005">
    <property type="entry name" value="ABC_tran"/>
    <property type="match status" value="2"/>
</dbReference>
<dbReference type="InterPro" id="IPR003593">
    <property type="entry name" value="AAA+_ATPase"/>
</dbReference>
<evidence type="ECO:0000259" key="12">
    <source>
        <dbReference type="PROSITE" id="PS50893"/>
    </source>
</evidence>
<evidence type="ECO:0000256" key="3">
    <source>
        <dbReference type="ARBA" id="ARBA00022448"/>
    </source>
</evidence>
<feature type="transmembrane region" description="Helical" evidence="11">
    <location>
        <begin position="1053"/>
        <end position="1071"/>
    </location>
</feature>
<dbReference type="SMART" id="SM00382">
    <property type="entry name" value="AAA"/>
    <property type="match status" value="2"/>
</dbReference>